<proteinExistence type="predicted"/>
<feature type="coiled-coil region" evidence="1">
    <location>
        <begin position="201"/>
        <end position="252"/>
    </location>
</feature>
<dbReference type="AlphaFoldDB" id="A0A836BAE8"/>
<dbReference type="PANTHER" id="PTHR45615:SF80">
    <property type="entry name" value="GRIP DOMAIN-CONTAINING PROTEIN"/>
    <property type="match status" value="1"/>
</dbReference>
<comment type="caution">
    <text evidence="3">The sequence shown here is derived from an EMBL/GenBank/DDBJ whole genome shotgun (WGS) entry which is preliminary data.</text>
</comment>
<keyword evidence="4" id="KW-1185">Reference proteome</keyword>
<protein>
    <submittedName>
        <fullName evidence="3">Uncharacterized protein</fullName>
    </submittedName>
</protein>
<feature type="region of interest" description="Disordered" evidence="2">
    <location>
        <begin position="717"/>
        <end position="738"/>
    </location>
</feature>
<dbReference type="OrthoDB" id="552563at2759"/>
<dbReference type="EMBL" id="JAEHOD010000005">
    <property type="protein sequence ID" value="KAG2452587.1"/>
    <property type="molecule type" value="Genomic_DNA"/>
</dbReference>
<feature type="region of interest" description="Disordered" evidence="2">
    <location>
        <begin position="420"/>
        <end position="452"/>
    </location>
</feature>
<evidence type="ECO:0000313" key="3">
    <source>
        <dbReference type="EMBL" id="KAG2452587.1"/>
    </source>
</evidence>
<feature type="coiled-coil region" evidence="1">
    <location>
        <begin position="20"/>
        <end position="174"/>
    </location>
</feature>
<dbReference type="SUPFAM" id="SSF57997">
    <property type="entry name" value="Tropomyosin"/>
    <property type="match status" value="1"/>
</dbReference>
<dbReference type="Gene3D" id="1.20.5.170">
    <property type="match status" value="1"/>
</dbReference>
<dbReference type="PANTHER" id="PTHR45615">
    <property type="entry name" value="MYOSIN HEAVY CHAIN, NON-MUSCLE"/>
    <property type="match status" value="1"/>
</dbReference>
<evidence type="ECO:0000256" key="1">
    <source>
        <dbReference type="SAM" id="Coils"/>
    </source>
</evidence>
<reference evidence="3" key="1">
    <citation type="journal article" date="2020" name="bioRxiv">
        <title>Comparative genomics of Chlamydomonas.</title>
        <authorList>
            <person name="Craig R.J."/>
            <person name="Hasan A.R."/>
            <person name="Ness R.W."/>
            <person name="Keightley P.D."/>
        </authorList>
    </citation>
    <scope>NUCLEOTIDE SEQUENCE</scope>
    <source>
        <strain evidence="3">CCAP 11/173</strain>
    </source>
</reference>
<dbReference type="Proteomes" id="UP000613740">
    <property type="component" value="Unassembled WGS sequence"/>
</dbReference>
<evidence type="ECO:0000313" key="4">
    <source>
        <dbReference type="Proteomes" id="UP000613740"/>
    </source>
</evidence>
<name>A0A836BAE8_9CHLO</name>
<sequence>MSENSSQVLKGRVGALMKENQLLGRLLQELQAKLECSESEVSSLDTELNKRESDLLRMEGQLAQCRQEATEANNKVDSYREQLADLEQQLSDVSGRLADREAACEALQRRLGQAEGELRRLRNSSVSGQDVSQQLQRVEALYRARVEALQREAAEQLAAQDAAARQRLAEAQAATAAALARVKRGALHEVQRAEAFLESRLRDQNRVLEQLHKRCQALEARAADLRPLAVAAAEARQRAAELEGLLAAAEEEVAAVSGGGGGIVDLRAEALRDCEVVVQLQADLAAAQQGRVAAAERAEAADAAYQSLRAENAELRKQLLLTSNHTSSSFGDAGEEAGGGGCEHRELALAKATALAAVESEAACTEALRSAQREAAAAQRALLAQVRRMHTLEAMRLADVQNPCALSRCMMGSTRSGGAGVLHNAPHRGGSSRPRLPAASASGLFPHDGDYEGARDPLRRVLDRLRDVKPASDAGRPANRGSPLSDYSALLSSYTASKLEELLKKTEVNLGELQADMRVKLRHPVAAGMALLCPELAVAEYNACPLPASHLACLGEAVVHLASVELAWTVMEKSTAEAEAQTAAEASSSFSASLPPHVGIDKTLMTTAAQEVTASLPQLLVERWKLDKHARYGTIGSNQRPAKKDLANVAKALLAVLYLDGGYAEAVRPALAPLLAEVLLRPRAGSDSEDSKAAVSGQPTQSSMDVVGRLLEQALVSQPPSQRRQPPQLHLPRGKDDLQKLSGCASSDLQMQMSREAELLTEYLAPTLGPLLLALETFEEAYTPRHVERFVELSALWYSYLYGMPPPPARGQPVPCSWEGLARGRYLDRQSYTPPLPASSALHPPLPHATATSAAAPAALLVLGRAVYCVAVMELLLEREAANPVEDKTALGYSKNVRGVASDRIRKQAVQLCGEQVRTLQMQALVPALARDNGDAAMRSRVPAAVHGVLGAVMLEGGLKHARALARRLLEVAEVPEARARLERVHAEATARYRPDA</sequence>
<evidence type="ECO:0000256" key="2">
    <source>
        <dbReference type="SAM" id="MobiDB-lite"/>
    </source>
</evidence>
<accession>A0A836BAE8</accession>
<keyword evidence="1" id="KW-0175">Coiled coil</keyword>
<organism evidence="3 4">
    <name type="scientific">Chlamydomonas schloesseri</name>
    <dbReference type="NCBI Taxonomy" id="2026947"/>
    <lineage>
        <taxon>Eukaryota</taxon>
        <taxon>Viridiplantae</taxon>
        <taxon>Chlorophyta</taxon>
        <taxon>core chlorophytes</taxon>
        <taxon>Chlorophyceae</taxon>
        <taxon>CS clade</taxon>
        <taxon>Chlamydomonadales</taxon>
        <taxon>Chlamydomonadaceae</taxon>
        <taxon>Chlamydomonas</taxon>
    </lineage>
</organism>
<feature type="compositionally biased region" description="Low complexity" evidence="2">
    <location>
        <begin position="431"/>
        <end position="442"/>
    </location>
</feature>
<gene>
    <name evidence="3" type="ORF">HYH02_002824</name>
</gene>
<feature type="compositionally biased region" description="Low complexity" evidence="2">
    <location>
        <begin position="717"/>
        <end position="728"/>
    </location>
</feature>